<dbReference type="STRING" id="62062.ENSHHUP00000016463"/>
<name>A0A4W5KHC7_9TELE</name>
<organism evidence="2 3">
    <name type="scientific">Hucho hucho</name>
    <name type="common">huchen</name>
    <dbReference type="NCBI Taxonomy" id="62062"/>
    <lineage>
        <taxon>Eukaryota</taxon>
        <taxon>Metazoa</taxon>
        <taxon>Chordata</taxon>
        <taxon>Craniata</taxon>
        <taxon>Vertebrata</taxon>
        <taxon>Euteleostomi</taxon>
        <taxon>Actinopterygii</taxon>
        <taxon>Neopterygii</taxon>
        <taxon>Teleostei</taxon>
        <taxon>Protacanthopterygii</taxon>
        <taxon>Salmoniformes</taxon>
        <taxon>Salmonidae</taxon>
        <taxon>Salmoninae</taxon>
        <taxon>Hucho</taxon>
    </lineage>
</organism>
<dbReference type="PANTHER" id="PTHR12106">
    <property type="entry name" value="SORTILIN RELATED"/>
    <property type="match status" value="1"/>
</dbReference>
<reference evidence="3" key="1">
    <citation type="submission" date="2018-06" db="EMBL/GenBank/DDBJ databases">
        <title>Genome assembly of Danube salmon.</title>
        <authorList>
            <person name="Macqueen D.J."/>
            <person name="Gundappa M.K."/>
        </authorList>
    </citation>
    <scope>NUCLEOTIDE SEQUENCE [LARGE SCALE GENOMIC DNA]</scope>
</reference>
<keyword evidence="3" id="KW-1185">Reference proteome</keyword>
<evidence type="ECO:0000313" key="2">
    <source>
        <dbReference type="Ensembl" id="ENSHHUP00000016463.1"/>
    </source>
</evidence>
<dbReference type="Ensembl" id="ENSHHUT00000017045.1">
    <property type="protein sequence ID" value="ENSHHUP00000016463.1"/>
    <property type="gene ID" value="ENSHHUG00000010242.1"/>
</dbReference>
<evidence type="ECO:0000256" key="1">
    <source>
        <dbReference type="SAM" id="Phobius"/>
    </source>
</evidence>
<dbReference type="Proteomes" id="UP000314982">
    <property type="component" value="Unassembled WGS sequence"/>
</dbReference>
<reference evidence="2" key="3">
    <citation type="submission" date="2025-09" db="UniProtKB">
        <authorList>
            <consortium name="Ensembl"/>
        </authorList>
    </citation>
    <scope>IDENTIFICATION</scope>
</reference>
<dbReference type="GO" id="GO:0016020">
    <property type="term" value="C:membrane"/>
    <property type="evidence" value="ECO:0007669"/>
    <property type="project" value="TreeGrafter"/>
</dbReference>
<dbReference type="InterPro" id="IPR050310">
    <property type="entry name" value="VPS10-sortilin"/>
</dbReference>
<sequence length="243" mass="27154">GIFRVSALVENTLGFHTTTLCMHVTCSVEHLQLLAPFVVIKNKEVNLTAVVWPIHSRTLTYFCLDGRISYTFTSEGMNTVTVQVSSANAILQDTMTIAFFKSLLLSFSPNLDEYNPDVPEWRQDVGRVIKTTLLQLSDFPEDQLLVAVFPGVPTAAELFLLPHKNQSEGRKKCEEELEQGYFITAIKTTQTSVHFNVCLPLPSVTAPLVDSSPRHSSSAMLMLLSVVFLGLAVFFIYKFKIYV</sequence>
<dbReference type="AlphaFoldDB" id="A0A4W5KHC7"/>
<protein>
    <submittedName>
        <fullName evidence="2">Uncharacterized protein</fullName>
    </submittedName>
</protein>
<reference evidence="2" key="2">
    <citation type="submission" date="2025-08" db="UniProtKB">
        <authorList>
            <consortium name="Ensembl"/>
        </authorList>
    </citation>
    <scope>IDENTIFICATION</scope>
</reference>
<keyword evidence="1" id="KW-0812">Transmembrane</keyword>
<keyword evidence="1" id="KW-1133">Transmembrane helix</keyword>
<evidence type="ECO:0000313" key="3">
    <source>
        <dbReference type="Proteomes" id="UP000314982"/>
    </source>
</evidence>
<keyword evidence="1" id="KW-0472">Membrane</keyword>
<feature type="transmembrane region" description="Helical" evidence="1">
    <location>
        <begin position="219"/>
        <end position="237"/>
    </location>
</feature>
<dbReference type="PANTHER" id="PTHR12106:SF10">
    <property type="entry name" value="VPS10 DOMAIN-CONTAINING RECEPTOR SORCS3"/>
    <property type="match status" value="1"/>
</dbReference>
<accession>A0A4W5KHC7</accession>
<proteinExistence type="predicted"/>
<dbReference type="GeneTree" id="ENSGT01030000234563"/>